<dbReference type="SUPFAM" id="SSF109843">
    <property type="entry name" value="CAPPD, an extracellular domain of amyloid beta A4 protein"/>
    <property type="match status" value="2"/>
</dbReference>
<dbReference type="Pfam" id="PF12924">
    <property type="entry name" value="APP_Cu_bd"/>
    <property type="match status" value="2"/>
</dbReference>
<dbReference type="InterPro" id="IPR019745">
    <property type="entry name" value="Amyloid_glyco_intracell_CS"/>
</dbReference>
<keyword evidence="6 8" id="KW-1015">Disulfide bond</keyword>
<keyword evidence="2 10" id="KW-0812">Transmembrane</keyword>
<keyword evidence="4 10" id="KW-1133">Transmembrane helix</keyword>
<feature type="disulfide bond" evidence="8">
    <location>
        <begin position="241"/>
        <end position="269"/>
    </location>
</feature>
<feature type="disulfide bond" evidence="8">
    <location>
        <begin position="216"/>
        <end position="270"/>
    </location>
</feature>
<dbReference type="GO" id="GO:0007417">
    <property type="term" value="P:central nervous system development"/>
    <property type="evidence" value="ECO:0007669"/>
    <property type="project" value="TreeGrafter"/>
</dbReference>
<dbReference type="GO" id="GO:0046914">
    <property type="term" value="F:transition metal ion binding"/>
    <property type="evidence" value="ECO:0007669"/>
    <property type="project" value="InterPro"/>
</dbReference>
<dbReference type="GO" id="GO:0008201">
    <property type="term" value="F:heparin binding"/>
    <property type="evidence" value="ECO:0007669"/>
    <property type="project" value="UniProtKB-UniRule"/>
</dbReference>
<gene>
    <name evidence="13" type="ORF">OBRU01_05749</name>
</gene>
<dbReference type="InterPro" id="IPR036454">
    <property type="entry name" value="Amyloid_glyco_heparin-bd_sf"/>
</dbReference>
<dbReference type="Pfam" id="PF02177">
    <property type="entry name" value="APP_N"/>
    <property type="match status" value="1"/>
</dbReference>
<feature type="compositionally biased region" description="Basic and acidic residues" evidence="9">
    <location>
        <begin position="674"/>
        <end position="700"/>
    </location>
</feature>
<feature type="disulfide bond" evidence="8">
    <location>
        <begin position="227"/>
        <end position="257"/>
    </location>
</feature>
<dbReference type="Gene3D" id="2.30.29.30">
    <property type="entry name" value="Pleckstrin-homology domain (PH domain)/Phosphotyrosine-binding domain (PTB)"/>
    <property type="match status" value="1"/>
</dbReference>
<dbReference type="Gene3D" id="3.30.1490.140">
    <property type="entry name" value="Amyloidogenic glycoprotein, copper-binding domain"/>
    <property type="match status" value="2"/>
</dbReference>
<protein>
    <submittedName>
        <fullName evidence="13">Amyloid protein</fullName>
    </submittedName>
</protein>
<dbReference type="InterPro" id="IPR019543">
    <property type="entry name" value="APP_amyloid_C"/>
</dbReference>
<evidence type="ECO:0000313" key="13">
    <source>
        <dbReference type="EMBL" id="KOB76451.1"/>
    </source>
</evidence>
<dbReference type="STRING" id="104452.A0A0L7LMJ6"/>
<feature type="compositionally biased region" description="Pro residues" evidence="9">
    <location>
        <begin position="737"/>
        <end position="748"/>
    </location>
</feature>
<name>A0A0L7LMJ6_OPEBR</name>
<dbReference type="InterPro" id="IPR011993">
    <property type="entry name" value="PH-like_dom_sf"/>
</dbReference>
<dbReference type="EMBL" id="JTDY01000619">
    <property type="protein sequence ID" value="KOB76451.1"/>
    <property type="molecule type" value="Genomic_DNA"/>
</dbReference>
<dbReference type="InterPro" id="IPR036669">
    <property type="entry name" value="Amyloid_Cu-bd_sf"/>
</dbReference>
<organism evidence="13 14">
    <name type="scientific">Operophtera brumata</name>
    <name type="common">Winter moth</name>
    <name type="synonym">Phalaena brumata</name>
    <dbReference type="NCBI Taxonomy" id="104452"/>
    <lineage>
        <taxon>Eukaryota</taxon>
        <taxon>Metazoa</taxon>
        <taxon>Ecdysozoa</taxon>
        <taxon>Arthropoda</taxon>
        <taxon>Hexapoda</taxon>
        <taxon>Insecta</taxon>
        <taxon>Pterygota</taxon>
        <taxon>Neoptera</taxon>
        <taxon>Endopterygota</taxon>
        <taxon>Lepidoptera</taxon>
        <taxon>Glossata</taxon>
        <taxon>Ditrysia</taxon>
        <taxon>Geometroidea</taxon>
        <taxon>Geometridae</taxon>
        <taxon>Larentiinae</taxon>
        <taxon>Operophtera</taxon>
    </lineage>
</organism>
<dbReference type="PROSITE" id="PS51869">
    <property type="entry name" value="APP_E1"/>
    <property type="match status" value="1"/>
</dbReference>
<dbReference type="SUPFAM" id="SSF56491">
    <property type="entry name" value="A heparin-binding domain"/>
    <property type="match status" value="1"/>
</dbReference>
<reference evidence="13 14" key="1">
    <citation type="journal article" date="2015" name="Genome Biol. Evol.">
        <title>The genome of winter moth (Operophtera brumata) provides a genomic perspective on sexual dimorphism and phenology.</title>
        <authorList>
            <person name="Derks M.F."/>
            <person name="Smit S."/>
            <person name="Salis L."/>
            <person name="Schijlen E."/>
            <person name="Bossers A."/>
            <person name="Mateman C."/>
            <person name="Pijl A.S."/>
            <person name="de Ridder D."/>
            <person name="Groenen M.A."/>
            <person name="Visser M.E."/>
            <person name="Megens H.J."/>
        </authorList>
    </citation>
    <scope>NUCLEOTIDE SEQUENCE [LARGE SCALE GENOMIC DNA]</scope>
    <source>
        <strain evidence="13">WM2013NL</strain>
        <tissue evidence="13">Head and thorax</tissue>
    </source>
</reference>
<keyword evidence="14" id="KW-1185">Reference proteome</keyword>
<comment type="subcellular location">
    <subcellularLocation>
        <location evidence="1">Membrane</location>
        <topology evidence="1">Single-pass type I membrane protein</topology>
    </subcellularLocation>
</comment>
<proteinExistence type="inferred from homology"/>
<evidence type="ECO:0000259" key="11">
    <source>
        <dbReference type="PROSITE" id="PS51869"/>
    </source>
</evidence>
<evidence type="ECO:0000256" key="7">
    <source>
        <dbReference type="ARBA" id="ARBA00023180"/>
    </source>
</evidence>
<dbReference type="InterPro" id="IPR015849">
    <property type="entry name" value="Amyloid_glyco_heparin-bd"/>
</dbReference>
<evidence type="ECO:0000259" key="12">
    <source>
        <dbReference type="PROSITE" id="PS51870"/>
    </source>
</evidence>
<dbReference type="InterPro" id="IPR036176">
    <property type="entry name" value="E2_sf"/>
</dbReference>
<dbReference type="GO" id="GO:0043005">
    <property type="term" value="C:neuron projection"/>
    <property type="evidence" value="ECO:0007669"/>
    <property type="project" value="TreeGrafter"/>
</dbReference>
<dbReference type="Gene3D" id="1.20.120.770">
    <property type="entry name" value="Amyloid precursor protein, E2 domain"/>
    <property type="match status" value="1"/>
</dbReference>
<dbReference type="Gene3D" id="3.90.570.10">
    <property type="entry name" value="Amyloidogenic glycoprotein, heparin-binding domain"/>
    <property type="match status" value="1"/>
</dbReference>
<dbReference type="PRINTS" id="PR00203">
    <property type="entry name" value="AMYLOIDA4"/>
</dbReference>
<feature type="region of interest" description="Disordered" evidence="9">
    <location>
        <begin position="334"/>
        <end position="412"/>
    </location>
</feature>
<feature type="region of interest" description="CuBD subdomain" evidence="8">
    <location>
        <begin position="214"/>
        <end position="272"/>
    </location>
</feature>
<evidence type="ECO:0000256" key="8">
    <source>
        <dbReference type="PROSITE-ProRule" id="PRU01217"/>
    </source>
</evidence>
<dbReference type="Pfam" id="PF10515">
    <property type="entry name" value="APP_amyloid"/>
    <property type="match status" value="1"/>
</dbReference>
<feature type="compositionally biased region" description="Low complexity" evidence="9">
    <location>
        <begin position="402"/>
        <end position="412"/>
    </location>
</feature>
<dbReference type="InterPro" id="IPR008154">
    <property type="entry name" value="Amyloid_glyco_extra"/>
</dbReference>
<evidence type="ECO:0000313" key="14">
    <source>
        <dbReference type="Proteomes" id="UP000037510"/>
    </source>
</evidence>
<dbReference type="InterPro" id="IPR011178">
    <property type="entry name" value="Amyloid_glyco_Cu-bd"/>
</dbReference>
<evidence type="ECO:0000256" key="3">
    <source>
        <dbReference type="ARBA" id="ARBA00022729"/>
    </source>
</evidence>
<feature type="compositionally biased region" description="Acidic residues" evidence="9">
    <location>
        <begin position="337"/>
        <end position="388"/>
    </location>
</feature>
<feature type="transmembrane region" description="Helical" evidence="10">
    <location>
        <begin position="816"/>
        <end position="839"/>
    </location>
</feature>
<dbReference type="GO" id="GO:0043025">
    <property type="term" value="C:neuronal cell body"/>
    <property type="evidence" value="ECO:0007669"/>
    <property type="project" value="TreeGrafter"/>
</dbReference>
<feature type="compositionally biased region" description="Low complexity" evidence="9">
    <location>
        <begin position="756"/>
        <end position="771"/>
    </location>
</feature>
<dbReference type="InterPro" id="IPR008155">
    <property type="entry name" value="Amyloid_glyco"/>
</dbReference>
<dbReference type="InterPro" id="IPR019744">
    <property type="entry name" value="APP_CUBD_CS"/>
</dbReference>
<evidence type="ECO:0000256" key="9">
    <source>
        <dbReference type="SAM" id="MobiDB-lite"/>
    </source>
</evidence>
<feature type="region of interest" description="Disordered" evidence="9">
    <location>
        <begin position="1"/>
        <end position="40"/>
    </location>
</feature>
<dbReference type="SMART" id="SM00006">
    <property type="entry name" value="A4_EXTRA"/>
    <property type="match status" value="1"/>
</dbReference>
<keyword evidence="3" id="KW-0732">Signal</keyword>
<dbReference type="PANTHER" id="PTHR23103">
    <property type="entry name" value="ALZHEIMER'S DISEASE BETA-AMYLOID RELATED"/>
    <property type="match status" value="1"/>
</dbReference>
<feature type="domain" description="E2" evidence="12">
    <location>
        <begin position="379"/>
        <end position="504"/>
    </location>
</feature>
<feature type="compositionally biased region" description="Acidic residues" evidence="9">
    <location>
        <begin position="709"/>
        <end position="720"/>
    </location>
</feature>
<keyword evidence="7" id="KW-0325">Glycoprotein</keyword>
<feature type="compositionally biased region" description="Low complexity" evidence="9">
    <location>
        <begin position="726"/>
        <end position="736"/>
    </location>
</feature>
<evidence type="ECO:0000256" key="1">
    <source>
        <dbReference type="ARBA" id="ARBA00004479"/>
    </source>
</evidence>
<evidence type="ECO:0000256" key="5">
    <source>
        <dbReference type="ARBA" id="ARBA00023136"/>
    </source>
</evidence>
<comment type="similarity">
    <text evidence="8">Belongs to the APP family.</text>
</comment>
<dbReference type="SUPFAM" id="SSF89811">
    <property type="entry name" value="Amyloid beta a4 protein copper binding domain (domain 2)"/>
    <property type="match status" value="1"/>
</dbReference>
<comment type="caution">
    <text evidence="13">The sequence shown here is derived from an EMBL/GenBank/DDBJ whole genome shotgun (WGS) entry which is preliminary data.</text>
</comment>
<dbReference type="GO" id="GO:0007409">
    <property type="term" value="P:axonogenesis"/>
    <property type="evidence" value="ECO:0007669"/>
    <property type="project" value="TreeGrafter"/>
</dbReference>
<feature type="region of interest" description="GFLD subdomain" evidence="8">
    <location>
        <begin position="105"/>
        <end position="206"/>
    </location>
</feature>
<keyword evidence="5 10" id="KW-0472">Membrane</keyword>
<evidence type="ECO:0000256" key="4">
    <source>
        <dbReference type="ARBA" id="ARBA00022989"/>
    </source>
</evidence>
<evidence type="ECO:0000256" key="6">
    <source>
        <dbReference type="ARBA" id="ARBA00023157"/>
    </source>
</evidence>
<feature type="region of interest" description="Disordered" evidence="9">
    <location>
        <begin position="674"/>
        <end position="771"/>
    </location>
</feature>
<evidence type="ECO:0000256" key="2">
    <source>
        <dbReference type="ARBA" id="ARBA00022692"/>
    </source>
</evidence>
<dbReference type="PANTHER" id="PTHR23103:SF15">
    <property type="entry name" value="AMYLOID-BETA-LIKE PROTEIN"/>
    <property type="match status" value="1"/>
</dbReference>
<dbReference type="Pfam" id="PF12925">
    <property type="entry name" value="APP_E2"/>
    <property type="match status" value="1"/>
</dbReference>
<accession>A0A0L7LMJ6</accession>
<dbReference type="PROSITE" id="PS00319">
    <property type="entry name" value="APP_CUBD"/>
    <property type="match status" value="1"/>
</dbReference>
<dbReference type="PROSITE" id="PS00320">
    <property type="entry name" value="APP_INTRA"/>
    <property type="match status" value="1"/>
</dbReference>
<evidence type="ECO:0000256" key="10">
    <source>
        <dbReference type="SAM" id="Phobius"/>
    </source>
</evidence>
<dbReference type="PROSITE" id="PS51870">
    <property type="entry name" value="APP_E2"/>
    <property type="match status" value="1"/>
</dbReference>
<comment type="caution">
    <text evidence="8">Lacks conserved residue(s) required for the propagation of feature annotation.</text>
</comment>
<dbReference type="GO" id="GO:0016020">
    <property type="term" value="C:membrane"/>
    <property type="evidence" value="ECO:0007669"/>
    <property type="project" value="UniProtKB-SubCell"/>
</dbReference>
<dbReference type="AlphaFoldDB" id="A0A0L7LMJ6"/>
<dbReference type="Proteomes" id="UP000037510">
    <property type="component" value="Unassembled WGS sequence"/>
</dbReference>
<feature type="domain" description="E1" evidence="11">
    <location>
        <begin position="105"/>
        <end position="272"/>
    </location>
</feature>
<sequence>MSRLLVPQKGASRREMTSGTLGTPGHLCSETNDAPSSHSEDHLSRIFHKTKLSARDINKTGPDSQVVSRLGFLPSTYSFTSTCAKARLSEFQLASVCAEALGASTGAEPQVAVLCESGGTYHPQYMSAAGRWTPDLTTKSHTCLKDKMEILDYCKKVFPSHDITNIVEASHYVKVSNWCKLGTSNAAKCKVTRWVKPFRCLEGPFQSDALLVPESCLFDHIHNQSRCWQFARWNATAGRACNNRGLRLRTFAMLLPCGISLFSGVEFVCCPKHFKGLQLRTFAILLPCGISLFSGVEFICYHKHFKKNVKMHKPMDVGVPVNPGAEEMLAASAAMDERDDDLLDDDDALDDDDDDTLNLSDDDDDDDTDDDLSRDDDAEDDDYTDGDDNAWPRPESSQAPSTTTPTTTTTTTTTITKVMKDWSELEDRYQQMMATDPTAAQTFRQRMTAKFQSNVQSLEEEGVAERRRLAALHQQRVLAHLAQRRRTALSCYTRSLRDTPPNFHSLWRRGLSAALHRQRVLAHLAQRRCTVLSCYTRSLQDTPPNRRPAPAASADAPCSAAPHGALVLHALSAGHAAQCKRAFHSVWRRGLSADLHQQRRLVRALAAERTGALSAWRRAAANGKEAAAAERTSAADRLQSMQSKDDMAVSLMSMTPEAEELLLDRIEAEVQREQAARDQLSAKRDQRAKQRQEIQAERVKTSNGVKESEETDDEASEPTDGDVTLAPAAPSASPSPSAAPPSPPPPPSASTRDSTTRAQETTSTTEGEGLRAALEHAEERAPPPPAHAMKHELQHSQPGFTVRGAPGANSPGGAGALYPALCVGGAALAAAACVALAVARRRDRAPAAQGFVQVEQTGAVAPTPEERHVANMQINGYENPTYKYFEVKE</sequence>
<dbReference type="InterPro" id="IPR024329">
    <property type="entry name" value="Amyloid_glyco_E2_domain"/>
</dbReference>